<feature type="region of interest" description="Disordered" evidence="2">
    <location>
        <begin position="1"/>
        <end position="36"/>
    </location>
</feature>
<keyword evidence="1" id="KW-0175">Coiled coil</keyword>
<feature type="compositionally biased region" description="Basic and acidic residues" evidence="2">
    <location>
        <begin position="21"/>
        <end position="31"/>
    </location>
</feature>
<dbReference type="EMBL" id="NMUH01001007">
    <property type="protein sequence ID" value="MQL87816.1"/>
    <property type="molecule type" value="Genomic_DNA"/>
</dbReference>
<feature type="compositionally biased region" description="Polar residues" evidence="2">
    <location>
        <begin position="1"/>
        <end position="20"/>
    </location>
</feature>
<feature type="coiled-coil region" evidence="1">
    <location>
        <begin position="200"/>
        <end position="227"/>
    </location>
</feature>
<sequence length="276" mass="31127">MRHPESQPSDGQGHLTQSGLSEERDTKREVEGVVDQAVCRSPTSARKIIVETAAEWHPRLRRKRHSRVYRGRQNPENQSRPQHSKGVDPDCVQFFRVDPSLIRESTSVQKCTFCSTGVDLQIVKESTLDELESTPAKENQSRPQHSKGVDPDCVQFFRVDPSLIRESTSVQKCTFCSTGVDLQIVKESTLDELESTPAKKVEYNAEKENEKKALAEVKGKISTATEEGKVWKAIDNPVVNKVQESSKEKETLEMTIGELDGYLLQSKERCGELENR</sequence>
<proteinExistence type="predicted"/>
<comment type="caution">
    <text evidence="3">The sequence shown here is derived from an EMBL/GenBank/DDBJ whole genome shotgun (WGS) entry which is preliminary data.</text>
</comment>
<dbReference type="Proteomes" id="UP000652761">
    <property type="component" value="Unassembled WGS sequence"/>
</dbReference>
<feature type="compositionally biased region" description="Basic residues" evidence="2">
    <location>
        <begin position="59"/>
        <end position="70"/>
    </location>
</feature>
<organism evidence="3 4">
    <name type="scientific">Colocasia esculenta</name>
    <name type="common">Wild taro</name>
    <name type="synonym">Arum esculentum</name>
    <dbReference type="NCBI Taxonomy" id="4460"/>
    <lineage>
        <taxon>Eukaryota</taxon>
        <taxon>Viridiplantae</taxon>
        <taxon>Streptophyta</taxon>
        <taxon>Embryophyta</taxon>
        <taxon>Tracheophyta</taxon>
        <taxon>Spermatophyta</taxon>
        <taxon>Magnoliopsida</taxon>
        <taxon>Liliopsida</taxon>
        <taxon>Araceae</taxon>
        <taxon>Aroideae</taxon>
        <taxon>Colocasieae</taxon>
        <taxon>Colocasia</taxon>
    </lineage>
</organism>
<name>A0A843UYL8_COLES</name>
<reference evidence="3" key="1">
    <citation type="submission" date="2017-07" db="EMBL/GenBank/DDBJ databases">
        <title>Taro Niue Genome Assembly and Annotation.</title>
        <authorList>
            <person name="Atibalentja N."/>
            <person name="Keating K."/>
            <person name="Fields C.J."/>
        </authorList>
    </citation>
    <scope>NUCLEOTIDE SEQUENCE</scope>
    <source>
        <strain evidence="3">Niue_2</strain>
        <tissue evidence="3">Leaf</tissue>
    </source>
</reference>
<accession>A0A843UYL8</accession>
<protein>
    <submittedName>
        <fullName evidence="3">Uncharacterized protein</fullName>
    </submittedName>
</protein>
<keyword evidence="4" id="KW-1185">Reference proteome</keyword>
<gene>
    <name evidence="3" type="ORF">Taro_020364</name>
</gene>
<feature type="region of interest" description="Disordered" evidence="2">
    <location>
        <begin position="55"/>
        <end position="88"/>
    </location>
</feature>
<evidence type="ECO:0000256" key="2">
    <source>
        <dbReference type="SAM" id="MobiDB-lite"/>
    </source>
</evidence>
<evidence type="ECO:0000313" key="3">
    <source>
        <dbReference type="EMBL" id="MQL87816.1"/>
    </source>
</evidence>
<feature type="region of interest" description="Disordered" evidence="2">
    <location>
        <begin position="129"/>
        <end position="150"/>
    </location>
</feature>
<evidence type="ECO:0000256" key="1">
    <source>
        <dbReference type="SAM" id="Coils"/>
    </source>
</evidence>
<dbReference type="AlphaFoldDB" id="A0A843UYL8"/>
<evidence type="ECO:0000313" key="4">
    <source>
        <dbReference type="Proteomes" id="UP000652761"/>
    </source>
</evidence>